<dbReference type="Proteomes" id="UP000796880">
    <property type="component" value="Unassembled WGS sequence"/>
</dbReference>
<evidence type="ECO:0000256" key="3">
    <source>
        <dbReference type="ARBA" id="ARBA00022692"/>
    </source>
</evidence>
<feature type="binding site" description="axial binding residue" evidence="8">
    <location>
        <position position="281"/>
    </location>
    <ligand>
        <name>heme b</name>
        <dbReference type="ChEBI" id="CHEBI:60344"/>
        <label>1</label>
    </ligand>
    <ligandPart>
        <name>Fe</name>
        <dbReference type="ChEBI" id="CHEBI:18248"/>
    </ligandPart>
</feature>
<evidence type="ECO:0000256" key="1">
    <source>
        <dbReference type="ARBA" id="ARBA00004370"/>
    </source>
</evidence>
<feature type="binding site" description="axial binding residue" evidence="8">
    <location>
        <position position="216"/>
    </location>
    <ligand>
        <name>heme b</name>
        <dbReference type="ChEBI" id="CHEBI:60344"/>
        <label>1</label>
    </ligand>
    <ligandPart>
        <name>Fe</name>
        <dbReference type="ChEBI" id="CHEBI:18248"/>
    </ligandPart>
</feature>
<dbReference type="InterPro" id="IPR005018">
    <property type="entry name" value="DOMON_domain"/>
</dbReference>
<dbReference type="GO" id="GO:0016020">
    <property type="term" value="C:membrane"/>
    <property type="evidence" value="ECO:0007669"/>
    <property type="project" value="UniProtKB-SubCell"/>
</dbReference>
<evidence type="ECO:0008006" key="14">
    <source>
        <dbReference type="Google" id="ProtNLM"/>
    </source>
</evidence>
<feature type="binding site" description="axial binding residue" evidence="8">
    <location>
        <position position="317"/>
    </location>
    <ligand>
        <name>heme b</name>
        <dbReference type="ChEBI" id="CHEBI:60344"/>
        <label>1</label>
    </ligand>
    <ligandPart>
        <name>Fe</name>
        <dbReference type="ChEBI" id="CHEBI:18248"/>
    </ligandPart>
</feature>
<dbReference type="Pfam" id="PF03351">
    <property type="entry name" value="DOMON"/>
    <property type="match status" value="1"/>
</dbReference>
<organism evidence="12 13">
    <name type="scientific">Rhamnella rubrinervis</name>
    <dbReference type="NCBI Taxonomy" id="2594499"/>
    <lineage>
        <taxon>Eukaryota</taxon>
        <taxon>Viridiplantae</taxon>
        <taxon>Streptophyta</taxon>
        <taxon>Embryophyta</taxon>
        <taxon>Tracheophyta</taxon>
        <taxon>Spermatophyta</taxon>
        <taxon>Magnoliopsida</taxon>
        <taxon>eudicotyledons</taxon>
        <taxon>Gunneridae</taxon>
        <taxon>Pentapetalae</taxon>
        <taxon>rosids</taxon>
        <taxon>fabids</taxon>
        <taxon>Rosales</taxon>
        <taxon>Rhamnaceae</taxon>
        <taxon>rhamnoid group</taxon>
        <taxon>Rhamneae</taxon>
        <taxon>Rhamnella</taxon>
    </lineage>
</organism>
<keyword evidence="5" id="KW-0249">Electron transport</keyword>
<dbReference type="AlphaFoldDB" id="A0A8K0GQP0"/>
<dbReference type="PROSITE" id="PS50836">
    <property type="entry name" value="DOMON"/>
    <property type="match status" value="1"/>
</dbReference>
<sequence>MKGISWYFIIFITITGLGLSFYNVNSQTESCSSNLNLNGLVPFDTSSLHCLPVWDAQGFILRYVQSASNIWSFVLSAPADTNSYIAIGFSSNGRMVGSSAIVGWLSSSSNGTTGIIKQYYLGGTSPPLVEPDIGNLQLVTNSSLLISLSSRLYLAFQLETNQPSSRLLYSVGPTGFFPASPNFVLTEHRNKVSTTINYNTGQSKSQNSYKTLRRSHGVLNMLGWGILMIIGTVIARYLKQWDPVWFYLHTGIQSMGFGLGLAGVICGFVLNNHLNADVSTHKALGIFVLVLGCLQVMALLARPAKESKIRKYWNWYHHNMGRILIIIVVANIFYGIHLGEEGKGWTAGYAVVIGIMFLIAVLLELKMWFRK</sequence>
<gene>
    <name evidence="12" type="ORF">FNV43_RR22021</name>
</gene>
<evidence type="ECO:0000259" key="11">
    <source>
        <dbReference type="PROSITE" id="PS50939"/>
    </source>
</evidence>
<evidence type="ECO:0000256" key="5">
    <source>
        <dbReference type="ARBA" id="ARBA00022982"/>
    </source>
</evidence>
<dbReference type="CDD" id="cd09631">
    <property type="entry name" value="DOMON_DOH"/>
    <property type="match status" value="1"/>
</dbReference>
<dbReference type="SMART" id="SM00665">
    <property type="entry name" value="B561"/>
    <property type="match status" value="1"/>
</dbReference>
<keyword evidence="2" id="KW-0813">Transport</keyword>
<evidence type="ECO:0000256" key="6">
    <source>
        <dbReference type="ARBA" id="ARBA00022989"/>
    </source>
</evidence>
<feature type="transmembrane region" description="Helical" evidence="9">
    <location>
        <begin position="217"/>
        <end position="238"/>
    </location>
</feature>
<dbReference type="CDD" id="cd08760">
    <property type="entry name" value="Cyt_b561_FRRS1_like"/>
    <property type="match status" value="1"/>
</dbReference>
<dbReference type="OrthoDB" id="19261at2759"/>
<feature type="domain" description="Cytochrome b561" evidence="11">
    <location>
        <begin position="179"/>
        <end position="371"/>
    </location>
</feature>
<dbReference type="SMART" id="SM00664">
    <property type="entry name" value="DoH"/>
    <property type="match status" value="1"/>
</dbReference>
<proteinExistence type="predicted"/>
<keyword evidence="4" id="KW-0732">Signal</keyword>
<feature type="transmembrane region" description="Helical" evidence="9">
    <location>
        <begin position="322"/>
        <end position="339"/>
    </location>
</feature>
<keyword evidence="6 9" id="KW-1133">Transmembrane helix</keyword>
<evidence type="ECO:0000313" key="12">
    <source>
        <dbReference type="EMBL" id="KAF3434934.1"/>
    </source>
</evidence>
<dbReference type="PANTHER" id="PTHR23130">
    <property type="entry name" value="CYTOCHROME B561 AND DOMON DOMAIN-CONTAINING PROTEIN"/>
    <property type="match status" value="1"/>
</dbReference>
<feature type="transmembrane region" description="Helical" evidence="9">
    <location>
        <begin position="345"/>
        <end position="365"/>
    </location>
</feature>
<dbReference type="EMBL" id="VOIH02000010">
    <property type="protein sequence ID" value="KAF3434934.1"/>
    <property type="molecule type" value="Genomic_DNA"/>
</dbReference>
<dbReference type="Gene3D" id="1.20.120.1770">
    <property type="match status" value="1"/>
</dbReference>
<dbReference type="PROSITE" id="PS50939">
    <property type="entry name" value="CYTOCHROME_B561"/>
    <property type="match status" value="1"/>
</dbReference>
<reference evidence="12" key="1">
    <citation type="submission" date="2020-03" db="EMBL/GenBank/DDBJ databases">
        <title>A high-quality chromosome-level genome assembly of a woody plant with both climbing and erect habits, Rhamnella rubrinervis.</title>
        <authorList>
            <person name="Lu Z."/>
            <person name="Yang Y."/>
            <person name="Zhu X."/>
            <person name="Sun Y."/>
        </authorList>
    </citation>
    <scope>NUCLEOTIDE SEQUENCE</scope>
    <source>
        <strain evidence="12">BYM</strain>
        <tissue evidence="12">Leaf</tissue>
    </source>
</reference>
<dbReference type="Pfam" id="PF03188">
    <property type="entry name" value="Cytochrom_B561"/>
    <property type="match status" value="1"/>
</dbReference>
<keyword evidence="13" id="KW-1185">Reference proteome</keyword>
<evidence type="ECO:0000256" key="8">
    <source>
        <dbReference type="PIRSR" id="PIRSR037471-1"/>
    </source>
</evidence>
<keyword evidence="3 9" id="KW-0812">Transmembrane</keyword>
<accession>A0A8K0GQP0</accession>
<feature type="transmembrane region" description="Helical" evidence="9">
    <location>
        <begin position="245"/>
        <end position="270"/>
    </location>
</feature>
<feature type="binding site" description="axial binding residue" evidence="8">
    <location>
        <position position="249"/>
    </location>
    <ligand>
        <name>heme b</name>
        <dbReference type="ChEBI" id="CHEBI:60344"/>
        <label>1</label>
    </ligand>
    <ligandPart>
        <name>Fe</name>
        <dbReference type="ChEBI" id="CHEBI:18248"/>
    </ligandPart>
</feature>
<evidence type="ECO:0000256" key="7">
    <source>
        <dbReference type="ARBA" id="ARBA00023136"/>
    </source>
</evidence>
<feature type="transmembrane region" description="Helical" evidence="9">
    <location>
        <begin position="7"/>
        <end position="24"/>
    </location>
</feature>
<keyword evidence="8" id="KW-0408">Iron</keyword>
<dbReference type="PIRSF" id="PIRSF037471">
    <property type="entry name" value="UCP037471"/>
    <property type="match status" value="1"/>
</dbReference>
<dbReference type="GO" id="GO:0046872">
    <property type="term" value="F:metal ion binding"/>
    <property type="evidence" value="ECO:0007669"/>
    <property type="project" value="UniProtKB-KW"/>
</dbReference>
<keyword evidence="7 9" id="KW-0472">Membrane</keyword>
<evidence type="ECO:0000256" key="4">
    <source>
        <dbReference type="ARBA" id="ARBA00022729"/>
    </source>
</evidence>
<dbReference type="InterPro" id="IPR017214">
    <property type="entry name" value="UCP037471"/>
</dbReference>
<keyword evidence="8" id="KW-0479">Metal-binding</keyword>
<name>A0A8K0GQP0_9ROSA</name>
<comment type="subcellular location">
    <subcellularLocation>
        <location evidence="1">Membrane</location>
    </subcellularLocation>
</comment>
<evidence type="ECO:0000256" key="2">
    <source>
        <dbReference type="ARBA" id="ARBA00022448"/>
    </source>
</evidence>
<feature type="transmembrane region" description="Helical" evidence="9">
    <location>
        <begin position="282"/>
        <end position="301"/>
    </location>
</feature>
<evidence type="ECO:0000256" key="9">
    <source>
        <dbReference type="SAM" id="Phobius"/>
    </source>
</evidence>
<dbReference type="InterPro" id="IPR006593">
    <property type="entry name" value="Cyt_b561/ferric_Rdtase_TM"/>
</dbReference>
<dbReference type="InterPro" id="IPR045266">
    <property type="entry name" value="DOH_DOMON"/>
</dbReference>
<feature type="domain" description="DOMON" evidence="10">
    <location>
        <begin position="57"/>
        <end position="172"/>
    </location>
</feature>
<dbReference type="PANTHER" id="PTHR23130:SF171">
    <property type="entry name" value="OS01G0895300 PROTEIN"/>
    <property type="match status" value="1"/>
</dbReference>
<evidence type="ECO:0000259" key="10">
    <source>
        <dbReference type="PROSITE" id="PS50836"/>
    </source>
</evidence>
<evidence type="ECO:0000313" key="13">
    <source>
        <dbReference type="Proteomes" id="UP000796880"/>
    </source>
</evidence>
<comment type="caution">
    <text evidence="12">The sequence shown here is derived from an EMBL/GenBank/DDBJ whole genome shotgun (WGS) entry which is preliminary data.</text>
</comment>
<protein>
    <recommendedName>
        <fullName evidence="14">Cytochrome b561 and DOMON domain-containing protein</fullName>
    </recommendedName>
</protein>